<protein>
    <submittedName>
        <fullName evidence="2">Uncharacterized protein</fullName>
    </submittedName>
</protein>
<proteinExistence type="predicted"/>
<sequence length="283" mass="30468">MGALIDQRMAHTLEDREREGLAATARNSTLARSDFRRAQELIGPYRVPGKISRTQFCELFGIEFGTVRQYFTRDGALTQAGKRALQWLDGASPAPAALAPPRPSSPAPSGIPPVSRAPSPEVDAAAPLAAARDRTVTPARSLRGTAAAQADGYRRPYAGARSMAQMQQQLWEVCMRSHIALEFQLASHSQYMGMPRSPYLGELRMCGDYWSVYPVGGGHYQVAADDDGPLHAVNVLRLRQGGATALESDYVVAGPDAYGAVALTPRASTVPSHLLDGTPSPRR</sequence>
<keyword evidence="3" id="KW-1185">Reference proteome</keyword>
<feature type="region of interest" description="Disordered" evidence="1">
    <location>
        <begin position="92"/>
        <end position="122"/>
    </location>
</feature>
<feature type="compositionally biased region" description="Pro residues" evidence="1">
    <location>
        <begin position="98"/>
        <end position="111"/>
    </location>
</feature>
<organism evidence="2 3">
    <name type="scientific">Bordetella flabilis</name>
    <dbReference type="NCBI Taxonomy" id="463014"/>
    <lineage>
        <taxon>Bacteria</taxon>
        <taxon>Pseudomonadati</taxon>
        <taxon>Pseudomonadota</taxon>
        <taxon>Betaproteobacteria</taxon>
        <taxon>Burkholderiales</taxon>
        <taxon>Alcaligenaceae</taxon>
        <taxon>Bordetella</taxon>
    </lineage>
</organism>
<evidence type="ECO:0000313" key="3">
    <source>
        <dbReference type="Proteomes" id="UP000091926"/>
    </source>
</evidence>
<dbReference type="Proteomes" id="UP000091926">
    <property type="component" value="Chromosome"/>
</dbReference>
<dbReference type="EMBL" id="CP016172">
    <property type="protein sequence ID" value="ANN78837.1"/>
    <property type="molecule type" value="Genomic_DNA"/>
</dbReference>
<gene>
    <name evidence="2" type="ORF">BAU07_18450</name>
</gene>
<evidence type="ECO:0000313" key="2">
    <source>
        <dbReference type="EMBL" id="ANN78837.1"/>
    </source>
</evidence>
<name>A0A193GFK3_9BORD</name>
<reference evidence="2 3" key="1">
    <citation type="submission" date="2016-06" db="EMBL/GenBank/DDBJ databases">
        <title>Complete genome sequences of Bordetella bronchialis and Bordetella flabilis.</title>
        <authorList>
            <person name="LiPuma J.J."/>
            <person name="Spilker T."/>
        </authorList>
    </citation>
    <scope>NUCLEOTIDE SEQUENCE [LARGE SCALE GENOMIC DNA]</scope>
    <source>
        <strain evidence="2 3">AU10664</strain>
    </source>
</reference>
<evidence type="ECO:0000256" key="1">
    <source>
        <dbReference type="SAM" id="MobiDB-lite"/>
    </source>
</evidence>
<dbReference type="AlphaFoldDB" id="A0A193GFK3"/>
<dbReference type="KEGG" id="bfz:BAU07_18450"/>
<accession>A0A193GFK3</accession>